<name>A0A645BCA2_9ZZZZ</name>
<comment type="caution">
    <text evidence="2">The sequence shown here is derived from an EMBL/GenBank/DDBJ whole genome shotgun (WGS) entry which is preliminary data.</text>
</comment>
<sequence length="459" mass="49770">MKKICRSLILAAIFVLSFAIGDSFIAEAAAQTVRIGVGIGVSQATISSSSALILKDGQGKRFKANKAISLRYAGKNRISIGKHTLKLPLEITSKGLLNFKKVQYRGAIRAVDNGNSVNIINVVNIEDYVRGVLKMETNPAWHLEALKAQAVISRTYALKNLGKYGKKGFDLTATPDCQVYRGVNAETSRTDRAVKETAGVVVAYGSQLALTPFHSDSGGATANVSEVWSSSIPYLCGVKEAIPYTSPYSSWNLTLSAQQVRAALSKLGINVGNVLNVGVGSRDAFGRPVTLLVQGSQGTREIKTHQFRMAVGPSVLRSTFFTINGETRPVVQQPQRNNLGDANAPLSSEEEQTLITLTQQGAFSADEMIDMLMHPEKKKTYLFKALKKAIPQKNTSTVTNRPMQRKANKSSAGVFVFSGKGWGHGVGLSQWGAKNLADQGWKYAKILQHYYPGTTLTRK</sequence>
<proteinExistence type="predicted"/>
<dbReference type="NCBIfam" id="TIGR02669">
    <property type="entry name" value="SpoIID_LytB"/>
    <property type="match status" value="1"/>
</dbReference>
<organism evidence="2">
    <name type="scientific">bioreactor metagenome</name>
    <dbReference type="NCBI Taxonomy" id="1076179"/>
    <lineage>
        <taxon>unclassified sequences</taxon>
        <taxon>metagenomes</taxon>
        <taxon>ecological metagenomes</taxon>
    </lineage>
</organism>
<reference evidence="2" key="1">
    <citation type="submission" date="2019-08" db="EMBL/GenBank/DDBJ databases">
        <authorList>
            <person name="Kucharzyk K."/>
            <person name="Murdoch R.W."/>
            <person name="Higgins S."/>
            <person name="Loffler F."/>
        </authorList>
    </citation>
    <scope>NUCLEOTIDE SEQUENCE</scope>
</reference>
<dbReference type="Pfam" id="PF08486">
    <property type="entry name" value="SpoIID"/>
    <property type="match status" value="1"/>
</dbReference>
<protein>
    <recommendedName>
        <fullName evidence="1">Sporulation stage II protein D amidase enhancer LytB N-terminal domain-containing protein</fullName>
    </recommendedName>
</protein>
<gene>
    <name evidence="2" type="ORF">SDC9_107667</name>
</gene>
<dbReference type="AlphaFoldDB" id="A0A645BCA2"/>
<evidence type="ECO:0000313" key="2">
    <source>
        <dbReference type="EMBL" id="MPM60813.1"/>
    </source>
</evidence>
<feature type="domain" description="Sporulation stage II protein D amidase enhancer LytB N-terminal" evidence="1">
    <location>
        <begin position="115"/>
        <end position="204"/>
    </location>
</feature>
<dbReference type="GO" id="GO:0030288">
    <property type="term" value="C:outer membrane-bounded periplasmic space"/>
    <property type="evidence" value="ECO:0007669"/>
    <property type="project" value="TreeGrafter"/>
</dbReference>
<evidence type="ECO:0000259" key="1">
    <source>
        <dbReference type="Pfam" id="PF08486"/>
    </source>
</evidence>
<dbReference type="InterPro" id="IPR013486">
    <property type="entry name" value="SpoIID/LytB"/>
</dbReference>
<dbReference type="InterPro" id="IPR051922">
    <property type="entry name" value="Bact_Sporulation_Assoc"/>
</dbReference>
<accession>A0A645BCA2</accession>
<dbReference type="PANTHER" id="PTHR30032:SF4">
    <property type="entry name" value="AMIDASE ENHANCER"/>
    <property type="match status" value="1"/>
</dbReference>
<dbReference type="PANTHER" id="PTHR30032">
    <property type="entry name" value="N-ACETYLMURAMOYL-L-ALANINE AMIDASE-RELATED"/>
    <property type="match status" value="1"/>
</dbReference>
<dbReference type="InterPro" id="IPR013693">
    <property type="entry name" value="SpoIID/LytB_N"/>
</dbReference>
<dbReference type="GO" id="GO:0030435">
    <property type="term" value="P:sporulation resulting in formation of a cellular spore"/>
    <property type="evidence" value="ECO:0007669"/>
    <property type="project" value="InterPro"/>
</dbReference>
<dbReference type="EMBL" id="VSSQ01018000">
    <property type="protein sequence ID" value="MPM60813.1"/>
    <property type="molecule type" value="Genomic_DNA"/>
</dbReference>